<sequence>MVLNEAHIATSVSAVSTELRAKQLRFDPRKGRTVDRSWKVADSFNPDADVVLHSGDSLSFLKTLPDASIAMAISSPPYNLGKEYEVPVRLEHYLAEQTSVLEQLTRVVADTGSVCWQVGNYVERGEVFPLDIYFYPIFKRLGLRLRNRIVWHFGHGLHASRRFSGRYETLMWFTKGDRYKFNLDLVRVPSMYPGKRYYKGPKKGQVSGNPLGKNPSDFWEGLAEEWDDATWNIPNVKFNHPEKTNHPCQFPVELVERCVL</sequence>
<dbReference type="GO" id="GO:0003677">
    <property type="term" value="F:DNA binding"/>
    <property type="evidence" value="ECO:0007669"/>
    <property type="project" value="InterPro"/>
</dbReference>
<dbReference type="InterPro" id="IPR029063">
    <property type="entry name" value="SAM-dependent_MTases_sf"/>
</dbReference>
<dbReference type="Pfam" id="PF01555">
    <property type="entry name" value="N6_N4_Mtase"/>
    <property type="match status" value="1"/>
</dbReference>
<gene>
    <name evidence="4" type="ORF">B1B_09755</name>
</gene>
<organism evidence="4">
    <name type="scientific">mine drainage metagenome</name>
    <dbReference type="NCBI Taxonomy" id="410659"/>
    <lineage>
        <taxon>unclassified sequences</taxon>
        <taxon>metagenomes</taxon>
        <taxon>ecological metagenomes</taxon>
    </lineage>
</organism>
<evidence type="ECO:0000313" key="4">
    <source>
        <dbReference type="EMBL" id="EQD54302.1"/>
    </source>
</evidence>
<feature type="non-terminal residue" evidence="4">
    <location>
        <position position="260"/>
    </location>
</feature>
<feature type="domain" description="DNA methylase N-4/N-6" evidence="3">
    <location>
        <begin position="70"/>
        <end position="259"/>
    </location>
</feature>
<name>T1AB82_9ZZZZ</name>
<evidence type="ECO:0000256" key="1">
    <source>
        <dbReference type="ARBA" id="ARBA00022603"/>
    </source>
</evidence>
<evidence type="ECO:0000256" key="2">
    <source>
        <dbReference type="ARBA" id="ARBA00022679"/>
    </source>
</evidence>
<proteinExistence type="predicted"/>
<dbReference type="InterPro" id="IPR002941">
    <property type="entry name" value="DNA_methylase_N4/N6"/>
</dbReference>
<dbReference type="GO" id="GO:0032259">
    <property type="term" value="P:methylation"/>
    <property type="evidence" value="ECO:0007669"/>
    <property type="project" value="UniProtKB-KW"/>
</dbReference>
<dbReference type="InterPro" id="IPR001091">
    <property type="entry name" value="RM_Methyltransferase"/>
</dbReference>
<evidence type="ECO:0000259" key="3">
    <source>
        <dbReference type="Pfam" id="PF01555"/>
    </source>
</evidence>
<dbReference type="PRINTS" id="PR00508">
    <property type="entry name" value="S21N4MTFRASE"/>
</dbReference>
<protein>
    <submittedName>
        <fullName evidence="4">DNA methylase N-4/N-6 domain-containing protein</fullName>
    </submittedName>
</protein>
<dbReference type="AlphaFoldDB" id="T1AB82"/>
<reference evidence="4" key="2">
    <citation type="journal article" date="2014" name="ISME J.">
        <title>Microbial stratification in low pH oxic and suboxic macroscopic growths along an acid mine drainage.</title>
        <authorList>
            <person name="Mendez-Garcia C."/>
            <person name="Mesa V."/>
            <person name="Sprenger R.R."/>
            <person name="Richter M."/>
            <person name="Diez M.S."/>
            <person name="Solano J."/>
            <person name="Bargiela R."/>
            <person name="Golyshina O.V."/>
            <person name="Manteca A."/>
            <person name="Ramos J.L."/>
            <person name="Gallego J.R."/>
            <person name="Llorente I."/>
            <person name="Martins Dos Santos V.A."/>
            <person name="Jensen O.N."/>
            <person name="Pelaez A.I."/>
            <person name="Sanchez J."/>
            <person name="Ferrer M."/>
        </authorList>
    </citation>
    <scope>NUCLEOTIDE SEQUENCE</scope>
</reference>
<keyword evidence="2" id="KW-0808">Transferase</keyword>
<keyword evidence="1 4" id="KW-0489">Methyltransferase</keyword>
<dbReference type="SUPFAM" id="SSF53335">
    <property type="entry name" value="S-adenosyl-L-methionine-dependent methyltransferases"/>
    <property type="match status" value="1"/>
</dbReference>
<comment type="caution">
    <text evidence="4">The sequence shown here is derived from an EMBL/GenBank/DDBJ whole genome shotgun (WGS) entry which is preliminary data.</text>
</comment>
<accession>T1AB82</accession>
<dbReference type="Gene3D" id="3.40.50.150">
    <property type="entry name" value="Vaccinia Virus protein VP39"/>
    <property type="match status" value="1"/>
</dbReference>
<dbReference type="GO" id="GO:0008170">
    <property type="term" value="F:N-methyltransferase activity"/>
    <property type="evidence" value="ECO:0007669"/>
    <property type="project" value="InterPro"/>
</dbReference>
<reference evidence="4" key="1">
    <citation type="submission" date="2013-08" db="EMBL/GenBank/DDBJ databases">
        <authorList>
            <person name="Mendez C."/>
            <person name="Richter M."/>
            <person name="Ferrer M."/>
            <person name="Sanchez J."/>
        </authorList>
    </citation>
    <scope>NUCLEOTIDE SEQUENCE</scope>
</reference>
<dbReference type="EMBL" id="AUZY01006452">
    <property type="protein sequence ID" value="EQD54302.1"/>
    <property type="molecule type" value="Genomic_DNA"/>
</dbReference>